<evidence type="ECO:0000256" key="1">
    <source>
        <dbReference type="SAM" id="Phobius"/>
    </source>
</evidence>
<organism evidence="2">
    <name type="scientific">Dendrolimus kikuchii nucleopolyhedrovirus</name>
    <dbReference type="NCBI Taxonomy" id="1219875"/>
    <lineage>
        <taxon>Viruses</taxon>
        <taxon>Viruses incertae sedis</taxon>
        <taxon>Naldaviricetes</taxon>
        <taxon>Lefavirales</taxon>
        <taxon>Baculoviridae</taxon>
        <taxon>Alphabaculovirus</taxon>
    </lineage>
</organism>
<keyword evidence="1" id="KW-0472">Membrane</keyword>
<proteinExistence type="predicted"/>
<sequence length="59" mass="7024">MAGCRPCYTTLAGADVILERTFVTNIVILYFIKLYLVYCYNLILKYYYIKVLYNARIRL</sequence>
<dbReference type="EMBL" id="JX193905">
    <property type="protein sequence ID" value="AFS51948.1"/>
    <property type="molecule type" value="Genomic_DNA"/>
</dbReference>
<keyword evidence="1" id="KW-0812">Transmembrane</keyword>
<evidence type="ECO:0000313" key="2">
    <source>
        <dbReference type="EMBL" id="AFS51948.1"/>
    </source>
</evidence>
<protein>
    <submittedName>
        <fullName evidence="2">DekiORF70</fullName>
    </submittedName>
</protein>
<name>V9LSW8_9ABAC</name>
<accession>V9LSW8</accession>
<feature type="transmembrane region" description="Helical" evidence="1">
    <location>
        <begin position="27"/>
        <end position="48"/>
    </location>
</feature>
<keyword evidence="1" id="KW-1133">Transmembrane helix</keyword>
<reference evidence="2" key="1">
    <citation type="submission" date="2012-06" db="EMBL/GenBank/DDBJ databases">
        <title>Genomic sequencing and analysis of the Dendrolimus kikuchii nucleopolyhedrovirus.</title>
        <authorList>
            <person name="Yang M.M."/>
        </authorList>
    </citation>
    <scope>NUCLEOTIDE SEQUENCE</scope>
    <source>
        <strain evidence="2">YN</strain>
    </source>
</reference>